<comment type="caution">
    <text evidence="1">The sequence shown here is derived from an EMBL/GenBank/DDBJ whole genome shotgun (WGS) entry which is preliminary data.</text>
</comment>
<keyword evidence="2" id="KW-1185">Reference proteome</keyword>
<dbReference type="AlphaFoldDB" id="A0A5J5CID8"/>
<gene>
    <name evidence="1" type="ORF">FQN60_013643</name>
</gene>
<sequence length="214" mass="23886">MEAQTGRYRLGLASNLPAKQGSLENLLSFAGLSSTSPGLSTMEYYKRGRTKSSSFLCLSKHECKPLLFDDPGCAFVDMEALCPLFFIPECVKVPSIVDLRETQLVSGLVFSLVFQLVGRTSHVLLVTAKNELHVVAHAISVRQSEVTGAPSAKTFTTEMSVQRESCMRSLKLRRGPEEAEAQPIILPEKKRLKEEGERRSGVWRWIVDLSQRER</sequence>
<name>A0A5J5CID8_9PERO</name>
<evidence type="ECO:0000313" key="1">
    <source>
        <dbReference type="EMBL" id="KAA8580685.1"/>
    </source>
</evidence>
<evidence type="ECO:0000313" key="2">
    <source>
        <dbReference type="Proteomes" id="UP000327493"/>
    </source>
</evidence>
<accession>A0A5J5CID8</accession>
<feature type="non-terminal residue" evidence="1">
    <location>
        <position position="214"/>
    </location>
</feature>
<protein>
    <submittedName>
        <fullName evidence="1">Uncharacterized protein</fullName>
    </submittedName>
</protein>
<proteinExistence type="predicted"/>
<dbReference type="EMBL" id="VOFY01000022">
    <property type="protein sequence ID" value="KAA8580685.1"/>
    <property type="molecule type" value="Genomic_DNA"/>
</dbReference>
<organism evidence="1 2">
    <name type="scientific">Etheostoma spectabile</name>
    <name type="common">orangethroat darter</name>
    <dbReference type="NCBI Taxonomy" id="54343"/>
    <lineage>
        <taxon>Eukaryota</taxon>
        <taxon>Metazoa</taxon>
        <taxon>Chordata</taxon>
        <taxon>Craniata</taxon>
        <taxon>Vertebrata</taxon>
        <taxon>Euteleostomi</taxon>
        <taxon>Actinopterygii</taxon>
        <taxon>Neopterygii</taxon>
        <taxon>Teleostei</taxon>
        <taxon>Neoteleostei</taxon>
        <taxon>Acanthomorphata</taxon>
        <taxon>Eupercaria</taxon>
        <taxon>Perciformes</taxon>
        <taxon>Percoidei</taxon>
        <taxon>Percidae</taxon>
        <taxon>Etheostomatinae</taxon>
        <taxon>Etheostoma</taxon>
    </lineage>
</organism>
<dbReference type="Proteomes" id="UP000327493">
    <property type="component" value="Chromosome 22"/>
</dbReference>
<reference evidence="1 2" key="1">
    <citation type="submission" date="2019-08" db="EMBL/GenBank/DDBJ databases">
        <title>A chromosome-level genome assembly, high-density linkage maps, and genome scans reveal the genomic architecture of hybrid incompatibilities underlying speciation via character displacement in darters (Percidae: Etheostominae).</title>
        <authorList>
            <person name="Moran R.L."/>
            <person name="Catchen J.M."/>
            <person name="Fuller R.C."/>
        </authorList>
    </citation>
    <scope>NUCLEOTIDE SEQUENCE [LARGE SCALE GENOMIC DNA]</scope>
    <source>
        <strain evidence="1">EspeVRDwgs_2016</strain>
        <tissue evidence="1">Muscle</tissue>
    </source>
</reference>